<organism evidence="2 3">
    <name type="scientific">Halteria grandinella</name>
    <dbReference type="NCBI Taxonomy" id="5974"/>
    <lineage>
        <taxon>Eukaryota</taxon>
        <taxon>Sar</taxon>
        <taxon>Alveolata</taxon>
        <taxon>Ciliophora</taxon>
        <taxon>Intramacronucleata</taxon>
        <taxon>Spirotrichea</taxon>
        <taxon>Stichotrichia</taxon>
        <taxon>Sporadotrichida</taxon>
        <taxon>Halteriidae</taxon>
        <taxon>Halteria</taxon>
    </lineage>
</organism>
<dbReference type="Pfam" id="PF00249">
    <property type="entry name" value="Myb_DNA-binding"/>
    <property type="match status" value="1"/>
</dbReference>
<accession>A0A8J8T7E6</accession>
<feature type="domain" description="Myb-like" evidence="1">
    <location>
        <begin position="23"/>
        <end position="74"/>
    </location>
</feature>
<protein>
    <recommendedName>
        <fullName evidence="1">Myb-like domain-containing protein</fullName>
    </recommendedName>
</protein>
<proteinExistence type="predicted"/>
<dbReference type="AlphaFoldDB" id="A0A8J8T7E6"/>
<evidence type="ECO:0000259" key="1">
    <source>
        <dbReference type="PROSITE" id="PS50090"/>
    </source>
</evidence>
<evidence type="ECO:0000313" key="3">
    <source>
        <dbReference type="Proteomes" id="UP000785679"/>
    </source>
</evidence>
<dbReference type="Gene3D" id="1.10.10.60">
    <property type="entry name" value="Homeodomain-like"/>
    <property type="match status" value="1"/>
</dbReference>
<dbReference type="SMART" id="SM00717">
    <property type="entry name" value="SANT"/>
    <property type="match status" value="1"/>
</dbReference>
<dbReference type="Proteomes" id="UP000785679">
    <property type="component" value="Unassembled WGS sequence"/>
</dbReference>
<evidence type="ECO:0000313" key="2">
    <source>
        <dbReference type="EMBL" id="TNV84231.1"/>
    </source>
</evidence>
<dbReference type="InterPro" id="IPR009057">
    <property type="entry name" value="Homeodomain-like_sf"/>
</dbReference>
<gene>
    <name evidence="2" type="ORF">FGO68_gene15418</name>
</gene>
<comment type="caution">
    <text evidence="2">The sequence shown here is derived from an EMBL/GenBank/DDBJ whole genome shotgun (WGS) entry which is preliminary data.</text>
</comment>
<name>A0A8J8T7E6_HALGN</name>
<keyword evidence="3" id="KW-1185">Reference proteome</keyword>
<dbReference type="CDD" id="cd00167">
    <property type="entry name" value="SANT"/>
    <property type="match status" value="1"/>
</dbReference>
<dbReference type="InterPro" id="IPR001005">
    <property type="entry name" value="SANT/Myb"/>
</dbReference>
<dbReference type="EMBL" id="RRYP01003003">
    <property type="protein sequence ID" value="TNV84231.1"/>
    <property type="molecule type" value="Genomic_DNA"/>
</dbReference>
<dbReference type="PROSITE" id="PS50090">
    <property type="entry name" value="MYB_LIKE"/>
    <property type="match status" value="1"/>
</dbReference>
<dbReference type="SUPFAM" id="SSF46689">
    <property type="entry name" value="Homeodomain-like"/>
    <property type="match status" value="1"/>
</dbReference>
<sequence length="267" mass="31161">MLAKSLPGADELLNSLPQVHANLRKRKTQHWTNEETAALLDVVNEHGNNDWMIISAKLLSLGIERNNDSCRDRYLLMRSAATPLLNTTIFSPWEQSLFVEIHKLPLKRSAPCLKNYFNSTMKQIEKYFSTAHNHHQLHNSLINRTQYTIEYFRDLCRNRQAICYNQDLCTDDECHDQTNSGQFILQSVSNAAADYYFEATTCTFFEDTQENKVNRIRFFEKYHQEDVYLVEASNLDSILFDEVDDSNDHPTMKTFDDYFNEHPSLGQ</sequence>
<reference evidence="2" key="1">
    <citation type="submission" date="2019-06" db="EMBL/GenBank/DDBJ databases">
        <authorList>
            <person name="Zheng W."/>
        </authorList>
    </citation>
    <scope>NUCLEOTIDE SEQUENCE</scope>
    <source>
        <strain evidence="2">QDHG01</strain>
    </source>
</reference>